<proteinExistence type="predicted"/>
<protein>
    <recommendedName>
        <fullName evidence="3">Type II toxin-antitoxin system MqsR family toxin</fullName>
    </recommendedName>
</protein>
<dbReference type="KEGG" id="mard:IBG28_04695"/>
<dbReference type="AlphaFoldDB" id="A0A7H1J8X7"/>
<dbReference type="Proteomes" id="UP000516370">
    <property type="component" value="Chromosome"/>
</dbReference>
<sequence>MGFKEVKSQVITCLESGSYDHEVRKEIDVKNLFQCGQLSDDEVIELIRYTRGNEYEMSPHHQAPTINVHVLKPFKNGKRWYIKFYFIEPDAMFISVHESGV</sequence>
<evidence type="ECO:0000313" key="2">
    <source>
        <dbReference type="Proteomes" id="UP000516370"/>
    </source>
</evidence>
<evidence type="ECO:0008006" key="3">
    <source>
        <dbReference type="Google" id="ProtNLM"/>
    </source>
</evidence>
<name>A0A7H1J8X7_9GAMM</name>
<dbReference type="EMBL" id="CP061081">
    <property type="protein sequence ID" value="QNT06943.1"/>
    <property type="molecule type" value="Genomic_DNA"/>
</dbReference>
<accession>A0A7H1J8X7</accession>
<gene>
    <name evidence="1" type="ORF">IBG28_04695</name>
</gene>
<organism evidence="1 2">
    <name type="scientific">Marinomonas arctica</name>
    <dbReference type="NCBI Taxonomy" id="383750"/>
    <lineage>
        <taxon>Bacteria</taxon>
        <taxon>Pseudomonadati</taxon>
        <taxon>Pseudomonadota</taxon>
        <taxon>Gammaproteobacteria</taxon>
        <taxon>Oceanospirillales</taxon>
        <taxon>Oceanospirillaceae</taxon>
        <taxon>Marinomonas</taxon>
    </lineage>
</organism>
<reference evidence="1 2" key="1">
    <citation type="submission" date="2020-09" db="EMBL/GenBank/DDBJ databases">
        <title>Complete genome sequence of an Arctic sea ice bacterium Marinomonas arctica BSI20414.</title>
        <authorList>
            <person name="Liao L."/>
            <person name="Chen B."/>
        </authorList>
    </citation>
    <scope>NUCLEOTIDE SEQUENCE [LARGE SCALE GENOMIC DNA]</scope>
    <source>
        <strain evidence="1 2">BSI20414</strain>
    </source>
</reference>
<dbReference type="OrthoDB" id="7864804at2"/>
<dbReference type="RefSeq" id="WP_111607957.1">
    <property type="nucleotide sequence ID" value="NZ_BMLJ01000014.1"/>
</dbReference>
<keyword evidence="2" id="KW-1185">Reference proteome</keyword>
<evidence type="ECO:0000313" key="1">
    <source>
        <dbReference type="EMBL" id="QNT06943.1"/>
    </source>
</evidence>